<accession>A0A6J7EQ87</accession>
<dbReference type="Pfam" id="PF00440">
    <property type="entry name" value="TetR_N"/>
    <property type="match status" value="1"/>
</dbReference>
<dbReference type="InterPro" id="IPR009057">
    <property type="entry name" value="Homeodomain-like_sf"/>
</dbReference>
<dbReference type="GO" id="GO:0000976">
    <property type="term" value="F:transcription cis-regulatory region binding"/>
    <property type="evidence" value="ECO:0007669"/>
    <property type="project" value="TreeGrafter"/>
</dbReference>
<dbReference type="InterPro" id="IPR001647">
    <property type="entry name" value="HTH_TetR"/>
</dbReference>
<dbReference type="Gene3D" id="1.10.357.10">
    <property type="entry name" value="Tetracycline Repressor, domain 2"/>
    <property type="match status" value="1"/>
</dbReference>
<dbReference type="PROSITE" id="PS50977">
    <property type="entry name" value="HTH_TETR_2"/>
    <property type="match status" value="1"/>
</dbReference>
<keyword evidence="1" id="KW-0805">Transcription regulation</keyword>
<dbReference type="PANTHER" id="PTHR30055:SF234">
    <property type="entry name" value="HTH-TYPE TRANSCRIPTIONAL REGULATOR BETI"/>
    <property type="match status" value="1"/>
</dbReference>
<dbReference type="EMBL" id="CAFBLX010000033">
    <property type="protein sequence ID" value="CAB4882269.1"/>
    <property type="molecule type" value="Genomic_DNA"/>
</dbReference>
<dbReference type="GO" id="GO:0003700">
    <property type="term" value="F:DNA-binding transcription factor activity"/>
    <property type="evidence" value="ECO:0007669"/>
    <property type="project" value="TreeGrafter"/>
</dbReference>
<dbReference type="PANTHER" id="PTHR30055">
    <property type="entry name" value="HTH-TYPE TRANSCRIPTIONAL REGULATOR RUTR"/>
    <property type="match status" value="1"/>
</dbReference>
<evidence type="ECO:0000256" key="3">
    <source>
        <dbReference type="ARBA" id="ARBA00023163"/>
    </source>
</evidence>
<feature type="domain" description="HTH tetR-type" evidence="4">
    <location>
        <begin position="25"/>
        <end position="85"/>
    </location>
</feature>
<protein>
    <submittedName>
        <fullName evidence="5">Unannotated protein</fullName>
    </submittedName>
</protein>
<dbReference type="SUPFAM" id="SSF46689">
    <property type="entry name" value="Homeodomain-like"/>
    <property type="match status" value="1"/>
</dbReference>
<evidence type="ECO:0000256" key="1">
    <source>
        <dbReference type="ARBA" id="ARBA00023015"/>
    </source>
</evidence>
<name>A0A6J7EQ87_9ZZZZ</name>
<dbReference type="InterPro" id="IPR050109">
    <property type="entry name" value="HTH-type_TetR-like_transc_reg"/>
</dbReference>
<keyword evidence="3" id="KW-0804">Transcription</keyword>
<evidence type="ECO:0000256" key="2">
    <source>
        <dbReference type="ARBA" id="ARBA00023125"/>
    </source>
</evidence>
<dbReference type="PRINTS" id="PR00455">
    <property type="entry name" value="HTHTETR"/>
</dbReference>
<sequence length="220" mass="24355">MHILDPMTENVKRTYNSAVRQQQAEGTRLRIIEAARGLFLAHGYGTTSVPSIAAAAGVSADTVFHVFKNKRTLLREMVDLDIGGDTDPTPIMQRSSASAVRDELDQRTQLRMFASGIAEQVARIRAVDDILLSAAAVDEDIAALRRDIQDRQRRSAMMQIAEWIGARGDLAVDLETAGTTIWALTSPEMHRMLCERSGWTTDRYARWLEATLASSLLVTP</sequence>
<evidence type="ECO:0000313" key="5">
    <source>
        <dbReference type="EMBL" id="CAB4882269.1"/>
    </source>
</evidence>
<keyword evidence="2" id="KW-0238">DNA-binding</keyword>
<proteinExistence type="predicted"/>
<dbReference type="AlphaFoldDB" id="A0A6J7EQ87"/>
<organism evidence="5">
    <name type="scientific">freshwater metagenome</name>
    <dbReference type="NCBI Taxonomy" id="449393"/>
    <lineage>
        <taxon>unclassified sequences</taxon>
        <taxon>metagenomes</taxon>
        <taxon>ecological metagenomes</taxon>
    </lineage>
</organism>
<evidence type="ECO:0000259" key="4">
    <source>
        <dbReference type="PROSITE" id="PS50977"/>
    </source>
</evidence>
<gene>
    <name evidence="5" type="ORF">UFOPK3472_00745</name>
</gene>
<reference evidence="5" key="1">
    <citation type="submission" date="2020-05" db="EMBL/GenBank/DDBJ databases">
        <authorList>
            <person name="Chiriac C."/>
            <person name="Salcher M."/>
            <person name="Ghai R."/>
            <person name="Kavagutti S V."/>
        </authorList>
    </citation>
    <scope>NUCLEOTIDE SEQUENCE</scope>
</reference>